<dbReference type="Pfam" id="PF08240">
    <property type="entry name" value="ADH_N"/>
    <property type="match status" value="1"/>
</dbReference>
<dbReference type="PATRIC" id="fig|317.243.peg.184"/>
<dbReference type="Gene3D" id="3.90.180.10">
    <property type="entry name" value="Medium-chain alcohol dehydrogenases, catalytic domain"/>
    <property type="match status" value="1"/>
</dbReference>
<dbReference type="Gene3D" id="3.40.50.720">
    <property type="entry name" value="NAD(P)-binding Rossmann-like Domain"/>
    <property type="match status" value="1"/>
</dbReference>
<comment type="caution">
    <text evidence="2">The sequence shown here is derived from an EMBL/GenBank/DDBJ whole genome shotgun (WGS) entry which is preliminary data.</text>
</comment>
<dbReference type="SUPFAM" id="SSF51735">
    <property type="entry name" value="NAD(P)-binding Rossmann-fold domains"/>
    <property type="match status" value="1"/>
</dbReference>
<evidence type="ECO:0000259" key="1">
    <source>
        <dbReference type="SMART" id="SM00829"/>
    </source>
</evidence>
<dbReference type="Pfam" id="PF00107">
    <property type="entry name" value="ADH_zinc_N"/>
    <property type="match status" value="1"/>
</dbReference>
<dbReference type="InterPro" id="IPR036291">
    <property type="entry name" value="NAD(P)-bd_dom_sf"/>
</dbReference>
<dbReference type="InterPro" id="IPR013149">
    <property type="entry name" value="ADH-like_C"/>
</dbReference>
<proteinExistence type="predicted"/>
<dbReference type="InterPro" id="IPR011032">
    <property type="entry name" value="GroES-like_sf"/>
</dbReference>
<dbReference type="OrthoDB" id="9782155at2"/>
<dbReference type="InterPro" id="IPR013154">
    <property type="entry name" value="ADH-like_N"/>
</dbReference>
<dbReference type="AlphaFoldDB" id="A0A1C7YXP0"/>
<reference evidence="2 3" key="1">
    <citation type="submission" date="2015-07" db="EMBL/GenBank/DDBJ databases">
        <title>Draft genome sequence of a diazotrophic, plant growth-promoting rhizobacterium of the Pseudomonas syringae complex.</title>
        <authorList>
            <person name="Patten C.L."/>
            <person name="Jeong H."/>
        </authorList>
    </citation>
    <scope>NUCLEOTIDE SEQUENCE [LARGE SCALE GENOMIC DNA]</scope>
    <source>
        <strain evidence="2 3">GR12-2</strain>
    </source>
</reference>
<gene>
    <name evidence="2" type="ORF">AFK24_24465</name>
</gene>
<name>A0A1C7YXP0_PSESX</name>
<dbReference type="PANTHER" id="PTHR43677:SF1">
    <property type="entry name" value="ACRYLYL-COA REDUCTASE ACUI-RELATED"/>
    <property type="match status" value="1"/>
</dbReference>
<accession>A0A1C7YXP0</accession>
<organism evidence="2 3">
    <name type="scientific">Pseudomonas syringae</name>
    <dbReference type="NCBI Taxonomy" id="317"/>
    <lineage>
        <taxon>Bacteria</taxon>
        <taxon>Pseudomonadati</taxon>
        <taxon>Pseudomonadota</taxon>
        <taxon>Gammaproteobacteria</taxon>
        <taxon>Pseudomonadales</taxon>
        <taxon>Pseudomonadaceae</taxon>
        <taxon>Pseudomonas</taxon>
    </lineage>
</organism>
<evidence type="ECO:0000313" key="2">
    <source>
        <dbReference type="EMBL" id="OCR22273.1"/>
    </source>
</evidence>
<dbReference type="RefSeq" id="WP_065835681.1">
    <property type="nucleotide sequence ID" value="NZ_LGSI01000068.1"/>
</dbReference>
<evidence type="ECO:0000313" key="3">
    <source>
        <dbReference type="Proteomes" id="UP000093104"/>
    </source>
</evidence>
<dbReference type="CDD" id="cd08288">
    <property type="entry name" value="MDR_yhdh"/>
    <property type="match status" value="1"/>
</dbReference>
<dbReference type="GO" id="GO:0043957">
    <property type="term" value="F:acryloyl-CoA reductase (NADPH) activity"/>
    <property type="evidence" value="ECO:0007669"/>
    <property type="project" value="TreeGrafter"/>
</dbReference>
<dbReference type="InterPro" id="IPR014188">
    <property type="entry name" value="Acrylyl-CoA_reductase_AcuI"/>
</dbReference>
<dbReference type="SMART" id="SM00829">
    <property type="entry name" value="PKS_ER"/>
    <property type="match status" value="1"/>
</dbReference>
<dbReference type="Proteomes" id="UP000093104">
    <property type="component" value="Unassembled WGS sequence"/>
</dbReference>
<dbReference type="SUPFAM" id="SSF50129">
    <property type="entry name" value="GroES-like"/>
    <property type="match status" value="1"/>
</dbReference>
<dbReference type="NCBIfam" id="TIGR02823">
    <property type="entry name" value="oxido_YhdH"/>
    <property type="match status" value="1"/>
</dbReference>
<dbReference type="EMBL" id="LGSI01000068">
    <property type="protein sequence ID" value="OCR22273.1"/>
    <property type="molecule type" value="Genomic_DNA"/>
</dbReference>
<protein>
    <submittedName>
        <fullName evidence="2">Alcohol dehydrogenase</fullName>
    </submittedName>
</protein>
<feature type="domain" description="Enoyl reductase (ER)" evidence="1">
    <location>
        <begin position="20"/>
        <end position="334"/>
    </location>
</feature>
<sequence>MVNGTEFRGILIEKDDPASRDMAGYRVSLAKLNEDSLPQGDVSVDVSYSTLNYKDALAITGTGPIVRSFPMVPGVDLVGTVSASSDADFSIGDAVLLNGWGVGEGHWGGLAEKARLQGQWLIPLPKAFTPAQSMAIGTAGYTAMLAVMALENNGVTPDKGDILVTGANGGVGSFAVAILARLGYRVVASTGRLNESAYLEELGAAEVIDRATLSEPGKPLSKERWAGAIDSIGSHTLANVCAAMRYRGTVAACGLAQGMDFPGSVAPFILRGVTLAGIDSVTRPRADRIEAWDRLGRDPDLSLLPLISHEISLSEAIETAAKLLKGEVRGRVVVDVRR</sequence>
<dbReference type="PANTHER" id="PTHR43677">
    <property type="entry name" value="SHORT-CHAIN DEHYDROGENASE/REDUCTASE"/>
    <property type="match status" value="1"/>
</dbReference>
<dbReference type="InterPro" id="IPR020843">
    <property type="entry name" value="ER"/>
</dbReference>
<dbReference type="InterPro" id="IPR051397">
    <property type="entry name" value="Zn-ADH-like_protein"/>
</dbReference>